<dbReference type="AlphaFoldDB" id="A0A2A2KFC5"/>
<name>A0A2A2KFC5_9BILA</name>
<dbReference type="Proteomes" id="UP000218231">
    <property type="component" value="Unassembled WGS sequence"/>
</dbReference>
<evidence type="ECO:0000313" key="2">
    <source>
        <dbReference type="Proteomes" id="UP000218231"/>
    </source>
</evidence>
<dbReference type="EMBL" id="LIAE01008728">
    <property type="protein sequence ID" value="PAV72684.1"/>
    <property type="molecule type" value="Genomic_DNA"/>
</dbReference>
<evidence type="ECO:0000313" key="1">
    <source>
        <dbReference type="EMBL" id="PAV72684.1"/>
    </source>
</evidence>
<organism evidence="1 2">
    <name type="scientific">Diploscapter pachys</name>
    <dbReference type="NCBI Taxonomy" id="2018661"/>
    <lineage>
        <taxon>Eukaryota</taxon>
        <taxon>Metazoa</taxon>
        <taxon>Ecdysozoa</taxon>
        <taxon>Nematoda</taxon>
        <taxon>Chromadorea</taxon>
        <taxon>Rhabditida</taxon>
        <taxon>Rhabditina</taxon>
        <taxon>Rhabditomorpha</taxon>
        <taxon>Rhabditoidea</taxon>
        <taxon>Rhabditidae</taxon>
        <taxon>Diploscapter</taxon>
    </lineage>
</organism>
<comment type="caution">
    <text evidence="1">The sequence shown here is derived from an EMBL/GenBank/DDBJ whole genome shotgun (WGS) entry which is preliminary data.</text>
</comment>
<accession>A0A2A2KFC5</accession>
<keyword evidence="2" id="KW-1185">Reference proteome</keyword>
<protein>
    <submittedName>
        <fullName evidence="1">Uncharacterized protein</fullName>
    </submittedName>
</protein>
<proteinExistence type="predicted"/>
<sequence>MLPISRNSAGPKPRVVPAGEPTRMPLVFIGGSGSLGMPFLLQVMPARSSASSASLPVMPSGRRCVSGSTPYWTALNHLPLIAALAPCVRWPPASRLMPRIVSPGLTSASITAPFACAPECGCTLTKPQPKICLARSIARLSTSSDGAQPW</sequence>
<reference evidence="1 2" key="1">
    <citation type="journal article" date="2017" name="Curr. Biol.">
        <title>Genome architecture and evolution of a unichromosomal asexual nematode.</title>
        <authorList>
            <person name="Fradin H."/>
            <person name="Zegar C."/>
            <person name="Gutwein M."/>
            <person name="Lucas J."/>
            <person name="Kovtun M."/>
            <person name="Corcoran D."/>
            <person name="Baugh L.R."/>
            <person name="Kiontke K."/>
            <person name="Gunsalus K."/>
            <person name="Fitch D.H."/>
            <person name="Piano F."/>
        </authorList>
    </citation>
    <scope>NUCLEOTIDE SEQUENCE [LARGE SCALE GENOMIC DNA]</scope>
    <source>
        <strain evidence="1">PF1309</strain>
    </source>
</reference>
<gene>
    <name evidence="1" type="ORF">WR25_22131</name>
</gene>